<dbReference type="Proteomes" id="UP000614601">
    <property type="component" value="Unassembled WGS sequence"/>
</dbReference>
<dbReference type="Gene3D" id="3.90.226.10">
    <property type="entry name" value="2-enoyl-CoA Hydratase, Chain A, domain 1"/>
    <property type="match status" value="1"/>
</dbReference>
<evidence type="ECO:0000313" key="6">
    <source>
        <dbReference type="EMBL" id="CAD5210095.1"/>
    </source>
</evidence>
<dbReference type="AlphaFoldDB" id="A0A811K2Q2"/>
<keyword evidence="3" id="KW-0276">Fatty acid metabolism</keyword>
<dbReference type="PANTHER" id="PTHR43149:SF1">
    <property type="entry name" value="DELTA(3,5)-DELTA(2,4)-DIENOYL-COA ISOMERASE, MITOCHONDRIAL"/>
    <property type="match status" value="1"/>
</dbReference>
<evidence type="ECO:0000256" key="2">
    <source>
        <dbReference type="ARBA" id="ARBA00005254"/>
    </source>
</evidence>
<dbReference type="OrthoDB" id="14970at2759"/>
<evidence type="ECO:0000256" key="5">
    <source>
        <dbReference type="ARBA" id="ARBA00023235"/>
    </source>
</evidence>
<dbReference type="InterPro" id="IPR014748">
    <property type="entry name" value="Enoyl-CoA_hydra_C"/>
</dbReference>
<dbReference type="EMBL" id="CAJFDH010000002">
    <property type="protein sequence ID" value="CAD5210095.1"/>
    <property type="molecule type" value="Genomic_DNA"/>
</dbReference>
<keyword evidence="7" id="KW-1185">Reference proteome</keyword>
<dbReference type="UniPathway" id="UPA00659"/>
<sequence>MLSSGIRTVSRYGTRSIASLSTLENVKVVDLGDGVTHVQLNRPKRMNAMTFGLWDDLKTSFDHLNTCSSTRAVVLSGNGPAFGVGLDLKEAFGQLVEIGANKDKDVSRKAFDLLKAIRKAQDSFIAVTVCRKPVIAAIHGFCIGGTISLAGMADIRYAEKSTVFNIKEVDVGLAADVGILNVISKATGNDSWCRELAFTARDFNGVEGLERGFVSRVFDSKQDCLNGAIDLARFIASKSPVAVQGSKIAMNYARDHGVHETFDFLQIWNSVHLQSDDMPKIAEAMMKKQKPKFSDL</sequence>
<evidence type="ECO:0000256" key="1">
    <source>
        <dbReference type="ARBA" id="ARBA00005005"/>
    </source>
</evidence>
<dbReference type="FunFam" id="1.10.12.10:FF:000004">
    <property type="entry name" value="Delta3,5-delta2,4-dienoyl-CoA isomerase"/>
    <property type="match status" value="1"/>
</dbReference>
<evidence type="ECO:0000256" key="3">
    <source>
        <dbReference type="ARBA" id="ARBA00022832"/>
    </source>
</evidence>
<dbReference type="Gene3D" id="1.10.12.10">
    <property type="entry name" value="Lyase 2-enoyl-coa Hydratase, Chain A, domain 2"/>
    <property type="match status" value="1"/>
</dbReference>
<accession>A0A811K2Q2</accession>
<dbReference type="GO" id="GO:0051750">
    <property type="term" value="F:delta(3,5)-delta(2,4)-dienoyl-CoA isomerase activity"/>
    <property type="evidence" value="ECO:0007669"/>
    <property type="project" value="TreeGrafter"/>
</dbReference>
<gene>
    <name evidence="6" type="ORF">BOKJ2_LOCUS3016</name>
</gene>
<dbReference type="GO" id="GO:0006635">
    <property type="term" value="P:fatty acid beta-oxidation"/>
    <property type="evidence" value="ECO:0007669"/>
    <property type="project" value="UniProtKB-UniPathway"/>
</dbReference>
<dbReference type="PANTHER" id="PTHR43149">
    <property type="entry name" value="ENOYL-COA HYDRATASE"/>
    <property type="match status" value="1"/>
</dbReference>
<comment type="pathway">
    <text evidence="1">Lipid metabolism; fatty acid beta-oxidation.</text>
</comment>
<comment type="caution">
    <text evidence="6">The sequence shown here is derived from an EMBL/GenBank/DDBJ whole genome shotgun (WGS) entry which is preliminary data.</text>
</comment>
<dbReference type="InterPro" id="IPR045002">
    <property type="entry name" value="Ech1-like"/>
</dbReference>
<dbReference type="GO" id="GO:0005739">
    <property type="term" value="C:mitochondrion"/>
    <property type="evidence" value="ECO:0007669"/>
    <property type="project" value="TreeGrafter"/>
</dbReference>
<organism evidence="6 7">
    <name type="scientific">Bursaphelenchus okinawaensis</name>
    <dbReference type="NCBI Taxonomy" id="465554"/>
    <lineage>
        <taxon>Eukaryota</taxon>
        <taxon>Metazoa</taxon>
        <taxon>Ecdysozoa</taxon>
        <taxon>Nematoda</taxon>
        <taxon>Chromadorea</taxon>
        <taxon>Rhabditida</taxon>
        <taxon>Tylenchina</taxon>
        <taxon>Tylenchomorpha</taxon>
        <taxon>Aphelenchoidea</taxon>
        <taxon>Aphelenchoididae</taxon>
        <taxon>Bursaphelenchus</taxon>
    </lineage>
</organism>
<reference evidence="6" key="1">
    <citation type="submission" date="2020-09" db="EMBL/GenBank/DDBJ databases">
        <authorList>
            <person name="Kikuchi T."/>
        </authorList>
    </citation>
    <scope>NUCLEOTIDE SEQUENCE</scope>
    <source>
        <strain evidence="6">SH1</strain>
    </source>
</reference>
<dbReference type="Proteomes" id="UP000783686">
    <property type="component" value="Unassembled WGS sequence"/>
</dbReference>
<protein>
    <submittedName>
        <fullName evidence="6">Uncharacterized protein</fullName>
    </submittedName>
</protein>
<dbReference type="SUPFAM" id="SSF52096">
    <property type="entry name" value="ClpP/crotonase"/>
    <property type="match status" value="1"/>
</dbReference>
<keyword evidence="4" id="KW-0443">Lipid metabolism</keyword>
<dbReference type="InterPro" id="IPR001753">
    <property type="entry name" value="Enoyl-CoA_hydra/iso"/>
</dbReference>
<name>A0A811K2Q2_9BILA</name>
<evidence type="ECO:0000256" key="4">
    <source>
        <dbReference type="ARBA" id="ARBA00023098"/>
    </source>
</evidence>
<evidence type="ECO:0000313" key="7">
    <source>
        <dbReference type="Proteomes" id="UP000614601"/>
    </source>
</evidence>
<keyword evidence="5" id="KW-0413">Isomerase</keyword>
<dbReference type="EMBL" id="CAJFCW020000002">
    <property type="protein sequence ID" value="CAG9090671.1"/>
    <property type="molecule type" value="Genomic_DNA"/>
</dbReference>
<dbReference type="CDD" id="cd06558">
    <property type="entry name" value="crotonase-like"/>
    <property type="match status" value="1"/>
</dbReference>
<proteinExistence type="inferred from homology"/>
<comment type="similarity">
    <text evidence="2">Belongs to the enoyl-CoA hydratase/isomerase family.</text>
</comment>
<dbReference type="InterPro" id="IPR029045">
    <property type="entry name" value="ClpP/crotonase-like_dom_sf"/>
</dbReference>
<dbReference type="Pfam" id="PF00378">
    <property type="entry name" value="ECH_1"/>
    <property type="match status" value="1"/>
</dbReference>